<feature type="transmembrane region" description="Helical" evidence="1">
    <location>
        <begin position="34"/>
        <end position="51"/>
    </location>
</feature>
<evidence type="ECO:0000256" key="1">
    <source>
        <dbReference type="SAM" id="Phobius"/>
    </source>
</evidence>
<sequence>MPTRERMALIVALVLLVALPLVPGAIEAGSALGLVRLPAESLVVILVLSLIPARPARIAVAGVFGALVVVAIALAAIDRVYRTTLSTSFDPADPQSLGDGFSVVADAIGAATAVAGLVLLIGVGVALGSALAWAALRTDGAIRRHRGTGRAALTAVTAAWIVFALIGSQTTAIQPAAAAASADTIGAAVSRASTSIRAQSALERASAVDAYASVPPSALLGGLRGKDVVVVFIESYGRAAVEGSSFSPGVDAVLQQGTAALSKDGYGMRSAWLTSPTFGGISWLAHSTLQSGLWITSQAAYDKVTATQRLTLADVFRRAGWKTVSDVPRDTKRWDVGRSFYHYETLLDARNVGYRGPSFGYARIPDQYTFKAFADRMLAPGHRPVFADLDLISSHTPWAPVPQLVPWSQLGDGSVFAGQPQQGPSAQAVWEHTETIRDAYGRSIQYSLGALFSFLQNVDDPNLVVIALGDHQASTIVSGENASHDVPVSIIARDPAVLGSIDGWHWQDGLQPGSPAPVWRMDAFRDRFLSAFSPQ</sequence>
<feature type="transmembrane region" description="Helical" evidence="1">
    <location>
        <begin position="107"/>
        <end position="136"/>
    </location>
</feature>
<keyword evidence="1" id="KW-0472">Membrane</keyword>
<proteinExistence type="predicted"/>
<dbReference type="InterPro" id="IPR017850">
    <property type="entry name" value="Alkaline_phosphatase_core_sf"/>
</dbReference>
<gene>
    <name evidence="2" type="ORF">SM116_17940</name>
</gene>
<reference evidence="2 3" key="1">
    <citation type="submission" date="2023-11" db="EMBL/GenBank/DDBJ databases">
        <title>Genome sequence of Microbacterium rhizosphaerae KACC 19337.</title>
        <authorList>
            <person name="Choi H."/>
            <person name="Kim S."/>
            <person name="Kim Y."/>
            <person name="Kwon S.-W."/>
            <person name="Heo J."/>
        </authorList>
    </citation>
    <scope>NUCLEOTIDE SEQUENCE [LARGE SCALE GENOMIC DNA]</scope>
    <source>
        <strain evidence="2 3">KACC 19337</strain>
    </source>
</reference>
<feature type="transmembrane region" description="Helical" evidence="1">
    <location>
        <begin position="148"/>
        <end position="166"/>
    </location>
</feature>
<name>A0ABZ0SMX5_9MICO</name>
<dbReference type="RefSeq" id="WP_320942330.1">
    <property type="nucleotide sequence ID" value="NZ_BAABEU010000003.1"/>
</dbReference>
<dbReference type="Gene3D" id="3.40.720.10">
    <property type="entry name" value="Alkaline Phosphatase, subunit A"/>
    <property type="match status" value="1"/>
</dbReference>
<protein>
    <submittedName>
        <fullName evidence="2">CDP-alcohol phosphatidyltransferase</fullName>
    </submittedName>
</protein>
<dbReference type="Proteomes" id="UP001323798">
    <property type="component" value="Chromosome"/>
</dbReference>
<dbReference type="EMBL" id="CP139368">
    <property type="protein sequence ID" value="WPR89616.1"/>
    <property type="molecule type" value="Genomic_DNA"/>
</dbReference>
<evidence type="ECO:0000313" key="2">
    <source>
        <dbReference type="EMBL" id="WPR89616.1"/>
    </source>
</evidence>
<accession>A0ABZ0SMX5</accession>
<keyword evidence="3" id="KW-1185">Reference proteome</keyword>
<organism evidence="2 3">
    <name type="scientific">Microbacterium rhizosphaerae</name>
    <dbReference type="NCBI Taxonomy" id="1678237"/>
    <lineage>
        <taxon>Bacteria</taxon>
        <taxon>Bacillati</taxon>
        <taxon>Actinomycetota</taxon>
        <taxon>Actinomycetes</taxon>
        <taxon>Micrococcales</taxon>
        <taxon>Microbacteriaceae</taxon>
        <taxon>Microbacterium</taxon>
    </lineage>
</organism>
<dbReference type="SUPFAM" id="SSF53649">
    <property type="entry name" value="Alkaline phosphatase-like"/>
    <property type="match status" value="1"/>
</dbReference>
<keyword evidence="1" id="KW-1133">Transmembrane helix</keyword>
<evidence type="ECO:0000313" key="3">
    <source>
        <dbReference type="Proteomes" id="UP001323798"/>
    </source>
</evidence>
<feature type="transmembrane region" description="Helical" evidence="1">
    <location>
        <begin position="58"/>
        <end position="77"/>
    </location>
</feature>
<keyword evidence="1" id="KW-0812">Transmembrane</keyword>